<name>A0A5N8XRZ9_9ACTN</name>
<keyword evidence="3" id="KW-1185">Reference proteome</keyword>
<dbReference type="Pfam" id="PF19953">
    <property type="entry name" value="EACC1"/>
    <property type="match status" value="1"/>
</dbReference>
<proteinExistence type="predicted"/>
<comment type="caution">
    <text evidence="2">The sequence shown here is derived from an EMBL/GenBank/DDBJ whole genome shotgun (WGS) entry which is preliminary data.</text>
</comment>
<dbReference type="Proteomes" id="UP000400924">
    <property type="component" value="Unassembled WGS sequence"/>
</dbReference>
<sequence length="135" mass="14242">MTAAHISVLSADAVADTESLADWLRGEPQLAGRVRATGGEPRPGELGTVLDTLTVAIGAGGVGGLVTALVPALRTWLAQPRRSDVRLKIGREGGSSVEIDAKRVKTGDVEHLLRQALKLDQDHDPDHGQDPDVQE</sequence>
<dbReference type="AlphaFoldDB" id="A0A5N8XRZ9"/>
<protein>
    <submittedName>
        <fullName evidence="2">Uncharacterized protein</fullName>
    </submittedName>
</protein>
<gene>
    <name evidence="2" type="ORF">FNH08_34965</name>
</gene>
<keyword evidence="1" id="KW-1133">Transmembrane helix</keyword>
<dbReference type="RefSeq" id="WP_152775538.1">
    <property type="nucleotide sequence ID" value="NZ_VJZC01000378.1"/>
</dbReference>
<evidence type="ECO:0000256" key="1">
    <source>
        <dbReference type="SAM" id="Phobius"/>
    </source>
</evidence>
<dbReference type="InterPro" id="IPR045428">
    <property type="entry name" value="EACC1"/>
</dbReference>
<evidence type="ECO:0000313" key="3">
    <source>
        <dbReference type="Proteomes" id="UP000400924"/>
    </source>
</evidence>
<reference evidence="2 3" key="1">
    <citation type="submission" date="2019-07" db="EMBL/GenBank/DDBJ databases">
        <title>New species of Amycolatopsis and Streptomyces.</title>
        <authorList>
            <person name="Duangmal K."/>
            <person name="Teo W.F.A."/>
            <person name="Lipun K."/>
        </authorList>
    </citation>
    <scope>NUCLEOTIDE SEQUENCE [LARGE SCALE GENOMIC DNA]</scope>
    <source>
        <strain evidence="2 3">NBRC 106415</strain>
    </source>
</reference>
<keyword evidence="1" id="KW-0812">Transmembrane</keyword>
<dbReference type="EMBL" id="VJZC01000378">
    <property type="protein sequence ID" value="MPY62159.1"/>
    <property type="molecule type" value="Genomic_DNA"/>
</dbReference>
<keyword evidence="1" id="KW-0472">Membrane</keyword>
<accession>A0A5N8XRZ9</accession>
<dbReference type="OrthoDB" id="4222871at2"/>
<organism evidence="2 3">
    <name type="scientific">Streptomyces spongiae</name>
    <dbReference type="NCBI Taxonomy" id="565072"/>
    <lineage>
        <taxon>Bacteria</taxon>
        <taxon>Bacillati</taxon>
        <taxon>Actinomycetota</taxon>
        <taxon>Actinomycetes</taxon>
        <taxon>Kitasatosporales</taxon>
        <taxon>Streptomycetaceae</taxon>
        <taxon>Streptomyces</taxon>
    </lineage>
</organism>
<feature type="transmembrane region" description="Helical" evidence="1">
    <location>
        <begin position="53"/>
        <end position="73"/>
    </location>
</feature>
<evidence type="ECO:0000313" key="2">
    <source>
        <dbReference type="EMBL" id="MPY62159.1"/>
    </source>
</evidence>